<dbReference type="RefSeq" id="WP_338034882.1">
    <property type="nucleotide sequence ID" value="NZ_NRRY01000011.1"/>
</dbReference>
<reference evidence="1 2" key="1">
    <citation type="journal article" date="2020" name="Microorganisms">
        <title>Osmotic Adaptation and Compatible Solute Biosynthesis of Phototrophic Bacteria as Revealed from Genome Analyses.</title>
        <authorList>
            <person name="Imhoff J.F."/>
            <person name="Rahn T."/>
            <person name="Kunzel S."/>
            <person name="Keller A."/>
            <person name="Neulinger S.C."/>
        </authorList>
    </citation>
    <scope>NUCLEOTIDE SEQUENCE [LARGE SCALE GENOMIC DNA]</scope>
    <source>
        <strain evidence="1 2">DSM 25653</strain>
    </source>
</reference>
<dbReference type="Gene3D" id="3.40.50.300">
    <property type="entry name" value="P-loop containing nucleotide triphosphate hydrolases"/>
    <property type="match status" value="1"/>
</dbReference>
<dbReference type="InterPro" id="IPR027417">
    <property type="entry name" value="P-loop_NTPase"/>
</dbReference>
<accession>A0A9X0W7S8</accession>
<dbReference type="EMBL" id="NRRY01000011">
    <property type="protein sequence ID" value="MBK1618563.1"/>
    <property type="molecule type" value="Genomic_DNA"/>
</dbReference>
<sequence>MLLVAIPKSASTSLMHTLGKVHHLKYTMHFEWAGSLCDGHDAYHCQHNFGWELNEKVANFLADRDILFKIHIFPSSNNLALLKNQKKVVLLRAPEDIVMAYRRGAETGVYRSRLNAFSGCNTEREWMEAAISSGLYDSLLFFHNKWKAETDNVLHVDFEDLVRFPKLILNKIEVFWGLKVTETSQLEKHKYSRSSSNFKSPLDLLTQVEAKEKQNPLFVQGKWIIDDEKY</sequence>
<name>A0A9X0W7S8_9GAMM</name>
<gene>
    <name evidence="1" type="ORF">CKO42_08955</name>
</gene>
<comment type="caution">
    <text evidence="1">The sequence shown here is derived from an EMBL/GenBank/DDBJ whole genome shotgun (WGS) entry which is preliminary data.</text>
</comment>
<keyword evidence="2" id="KW-1185">Reference proteome</keyword>
<proteinExistence type="predicted"/>
<protein>
    <recommendedName>
        <fullName evidence="3">Sulfotransferase domain-containing protein</fullName>
    </recommendedName>
</protein>
<dbReference type="AlphaFoldDB" id="A0A9X0W7S8"/>
<dbReference type="Proteomes" id="UP001138768">
    <property type="component" value="Unassembled WGS sequence"/>
</dbReference>
<dbReference type="SUPFAM" id="SSF52540">
    <property type="entry name" value="P-loop containing nucleoside triphosphate hydrolases"/>
    <property type="match status" value="1"/>
</dbReference>
<evidence type="ECO:0008006" key="3">
    <source>
        <dbReference type="Google" id="ProtNLM"/>
    </source>
</evidence>
<evidence type="ECO:0000313" key="2">
    <source>
        <dbReference type="Proteomes" id="UP001138768"/>
    </source>
</evidence>
<organism evidence="1 2">
    <name type="scientific">Lamprobacter modestohalophilus</name>
    <dbReference type="NCBI Taxonomy" id="1064514"/>
    <lineage>
        <taxon>Bacteria</taxon>
        <taxon>Pseudomonadati</taxon>
        <taxon>Pseudomonadota</taxon>
        <taxon>Gammaproteobacteria</taxon>
        <taxon>Chromatiales</taxon>
        <taxon>Chromatiaceae</taxon>
        <taxon>Lamprobacter</taxon>
    </lineage>
</organism>
<evidence type="ECO:0000313" key="1">
    <source>
        <dbReference type="EMBL" id="MBK1618563.1"/>
    </source>
</evidence>